<comment type="caution">
    <text evidence="8">The sequence shown here is derived from an EMBL/GenBank/DDBJ whole genome shotgun (WGS) entry which is preliminary data.</text>
</comment>
<evidence type="ECO:0000256" key="1">
    <source>
        <dbReference type="ARBA" id="ARBA00000110"/>
    </source>
</evidence>
<dbReference type="SUPFAM" id="SSF49562">
    <property type="entry name" value="C2 domain (Calcium/lipid-binding domain, CaLB)"/>
    <property type="match status" value="1"/>
</dbReference>
<dbReference type="InterPro" id="IPR001192">
    <property type="entry name" value="PI-PLC_fam"/>
</dbReference>
<dbReference type="Gene3D" id="2.60.40.150">
    <property type="entry name" value="C2 domain"/>
    <property type="match status" value="1"/>
</dbReference>
<feature type="domain" description="PI-PLC Y-box" evidence="6">
    <location>
        <begin position="387"/>
        <end position="414"/>
    </location>
</feature>
<evidence type="ECO:0000313" key="7">
    <source>
        <dbReference type="EMBL" id="KAH7637203.1"/>
    </source>
</evidence>
<keyword evidence="3" id="KW-0460">Magnesium</keyword>
<name>A0A922L5T2_DERFA</name>
<dbReference type="InterPro" id="IPR001711">
    <property type="entry name" value="PLipase_C_Pinositol-sp_Y"/>
</dbReference>
<dbReference type="Gene3D" id="3.20.20.190">
    <property type="entry name" value="Phosphatidylinositol (PI) phosphodiesterase"/>
    <property type="match status" value="1"/>
</dbReference>
<evidence type="ECO:0000256" key="3">
    <source>
        <dbReference type="ARBA" id="ARBA00022842"/>
    </source>
</evidence>
<dbReference type="Proteomes" id="UP000828236">
    <property type="component" value="Unassembled WGS sequence"/>
</dbReference>
<dbReference type="SUPFAM" id="SSF51695">
    <property type="entry name" value="PLC-like phosphodiesterases"/>
    <property type="match status" value="1"/>
</dbReference>
<evidence type="ECO:0000256" key="4">
    <source>
        <dbReference type="ARBA" id="ARBA00023157"/>
    </source>
</evidence>
<dbReference type="AlphaFoldDB" id="A0A922L5T2"/>
<organism evidence="8 9">
    <name type="scientific">Dermatophagoides farinae</name>
    <name type="common">American house dust mite</name>
    <dbReference type="NCBI Taxonomy" id="6954"/>
    <lineage>
        <taxon>Eukaryota</taxon>
        <taxon>Metazoa</taxon>
        <taxon>Ecdysozoa</taxon>
        <taxon>Arthropoda</taxon>
        <taxon>Chelicerata</taxon>
        <taxon>Arachnida</taxon>
        <taxon>Acari</taxon>
        <taxon>Acariformes</taxon>
        <taxon>Sarcoptiformes</taxon>
        <taxon>Astigmata</taxon>
        <taxon>Psoroptidia</taxon>
        <taxon>Analgoidea</taxon>
        <taxon>Pyroglyphidae</taxon>
        <taxon>Dermatophagoidinae</taxon>
        <taxon>Dermatophagoides</taxon>
    </lineage>
</organism>
<dbReference type="GO" id="GO:0035556">
    <property type="term" value="P:intracellular signal transduction"/>
    <property type="evidence" value="ECO:0007669"/>
    <property type="project" value="InterPro"/>
</dbReference>
<evidence type="ECO:0000256" key="2">
    <source>
        <dbReference type="ARBA" id="ARBA00022723"/>
    </source>
</evidence>
<comment type="catalytic activity">
    <reaction evidence="1">
        <text>an N-(acyl)-sphingosylphosphoethanolamine = an N-(acyl)-sphingosyl-1,3-cyclic phosphate + ethanolamine</text>
        <dbReference type="Rhea" id="RHEA:60648"/>
        <dbReference type="ChEBI" id="CHEBI:57603"/>
        <dbReference type="ChEBI" id="CHEBI:143891"/>
        <dbReference type="ChEBI" id="CHEBI:143892"/>
    </reaction>
</comment>
<keyword evidence="5" id="KW-0456">Lyase</keyword>
<dbReference type="InterPro" id="IPR017946">
    <property type="entry name" value="PLC-like_Pdiesterase_TIM-brl"/>
</dbReference>
<dbReference type="PROSITE" id="PS50007">
    <property type="entry name" value="PIPLC_X_DOMAIN"/>
    <property type="match status" value="1"/>
</dbReference>
<evidence type="ECO:0000256" key="5">
    <source>
        <dbReference type="ARBA" id="ARBA00023239"/>
    </source>
</evidence>
<protein>
    <submittedName>
        <fullName evidence="8">1-phosphatidylinositol 4,5-bisphosphate phosphodiesterase delta-1</fullName>
    </submittedName>
</protein>
<sequence>MGIELTNNGQHHCVKNQKSSFSNEQWSMANDQRFYGRIVLTLIYEKYEIPILKYWGIRELARFFKYEHYEQISKEQCRKILLQLSTNGRTLTLDHFFSLLHMSRFNMANPIHQSECHSMNKSLINYYVATCPILSLKSNDQIESNILAKYDCLLYKCRCFQLKLDWNKNQIGVLVNRSNLEMIGVSLKTLLKHMVDYGFNENPWPILLVLDCKNLILSNRMNELIQTLNNTLPTRRMFNESTTAQTMFGYKFCFVKNSNQITWPSLQSLCRKFIVIIKHSDSMSTVFMTVDNNNLDWNNTNAQQHHDNQSNTVRLANEQYCVLSLDSKRIIDSIERDKDGYSDDSLSTLTSKAFTWTNQQSSSCRSIDLIRMGIQCIPYKTDVDDDDVDTQVARSFFDSMNGSCGYILKPNSLRHGQMYSIGVSEDRSLPGEPSTGPTRFILTIYCIEDLMQFDSFINPMRCQVVVQIMGHHEDSFRYVTPTCSTQGQIPFWNEQIRPVIRLPNFTFIRFEVYNCYRLVAHRTLPFKAMMRGTRFITLNGIDGNNNGKLFVHSNFKKIASCWSPDFHANGQQQHHHPKQKHFIDCSDIAFIDEDNDDYDQD</sequence>
<dbReference type="Pfam" id="PF00388">
    <property type="entry name" value="PI-PLC-X"/>
    <property type="match status" value="1"/>
</dbReference>
<reference evidence="8" key="4">
    <citation type="journal article" date="2022" name="Res Sq">
        <title>Comparative Genomics Reveals Insights into the Divergent Evolution of Astigmatic Mites and Household Pest Adaptations.</title>
        <authorList>
            <person name="Xiong Q."/>
            <person name="Wan A.T.-Y."/>
            <person name="Liu X.-Y."/>
            <person name="Fung C.S.-H."/>
            <person name="Xiao X."/>
            <person name="Malainual N."/>
            <person name="Hou J."/>
            <person name="Wang L."/>
            <person name="Wang M."/>
            <person name="Yang K."/>
            <person name="Cui Y."/>
            <person name="Leung E."/>
            <person name="Nong W."/>
            <person name="Shin S.-K."/>
            <person name="Au S."/>
            <person name="Jeong K.Y."/>
            <person name="Chew F.T."/>
            <person name="Hui J."/>
            <person name="Leung T.F."/>
            <person name="Tungtrongchitr A."/>
            <person name="Zhong N."/>
            <person name="Liu Z."/>
            <person name="Tsui S."/>
        </authorList>
    </citation>
    <scope>NUCLEOTIDE SEQUENCE</scope>
    <source>
        <strain evidence="8">Derf</strain>
        <tissue evidence="8">Whole organism</tissue>
    </source>
</reference>
<evidence type="ECO:0000313" key="8">
    <source>
        <dbReference type="EMBL" id="KAH9511028.1"/>
    </source>
</evidence>
<evidence type="ECO:0000259" key="6">
    <source>
        <dbReference type="PROSITE" id="PS50008"/>
    </source>
</evidence>
<dbReference type="InterPro" id="IPR035892">
    <property type="entry name" value="C2_domain_sf"/>
</dbReference>
<accession>A0A922L5T2</accession>
<keyword evidence="9" id="KW-1185">Reference proteome</keyword>
<dbReference type="InterPro" id="IPR000909">
    <property type="entry name" value="PLipase_C_PInositol-sp_X_dom"/>
</dbReference>
<reference evidence="7" key="2">
    <citation type="submission" date="2020-06" db="EMBL/GenBank/DDBJ databases">
        <authorList>
            <person name="Ji K."/>
            <person name="Li J."/>
        </authorList>
    </citation>
    <scope>NUCLEOTIDE SEQUENCE</scope>
    <source>
        <strain evidence="7">JKM2019</strain>
        <tissue evidence="7">Whole body</tissue>
    </source>
</reference>
<keyword evidence="2" id="KW-0479">Metal-binding</keyword>
<keyword evidence="4" id="KW-1015">Disulfide bond</keyword>
<dbReference type="GO" id="GO:0004435">
    <property type="term" value="F:phosphatidylinositol-4,5-bisphosphate phospholipase C activity"/>
    <property type="evidence" value="ECO:0007669"/>
    <property type="project" value="InterPro"/>
</dbReference>
<gene>
    <name evidence="8" type="primary">PLCD1</name>
    <name evidence="8" type="ORF">DERF_009514</name>
    <name evidence="7" type="ORF">HUG17_7409</name>
</gene>
<proteinExistence type="predicted"/>
<dbReference type="Proteomes" id="UP000790347">
    <property type="component" value="Unassembled WGS sequence"/>
</dbReference>
<reference evidence="8" key="1">
    <citation type="submission" date="2013-05" db="EMBL/GenBank/DDBJ databases">
        <authorList>
            <person name="Yim A.K.Y."/>
            <person name="Chan T.F."/>
            <person name="Ji K.M."/>
            <person name="Liu X.Y."/>
            <person name="Zhou J.W."/>
            <person name="Li R.Q."/>
            <person name="Yang K.Y."/>
            <person name="Li J."/>
            <person name="Li M."/>
            <person name="Law P.T.W."/>
            <person name="Wu Y.L."/>
            <person name="Cai Z.L."/>
            <person name="Qin H."/>
            <person name="Bao Y."/>
            <person name="Leung R.K.K."/>
            <person name="Ng P.K.S."/>
            <person name="Zou J."/>
            <person name="Zhong X.J."/>
            <person name="Ran P.X."/>
            <person name="Zhong N.S."/>
            <person name="Liu Z.G."/>
            <person name="Tsui S.K.W."/>
        </authorList>
    </citation>
    <scope>NUCLEOTIDE SEQUENCE</scope>
    <source>
        <strain evidence="8">Derf</strain>
        <tissue evidence="8">Whole organism</tissue>
    </source>
</reference>
<dbReference type="GO" id="GO:0006629">
    <property type="term" value="P:lipid metabolic process"/>
    <property type="evidence" value="ECO:0007669"/>
    <property type="project" value="InterPro"/>
</dbReference>
<dbReference type="PANTHER" id="PTHR10336">
    <property type="entry name" value="PHOSPHOINOSITIDE-SPECIFIC PHOSPHOLIPASE C FAMILY PROTEIN"/>
    <property type="match status" value="1"/>
</dbReference>
<dbReference type="EMBL" id="ASGP02000004">
    <property type="protein sequence ID" value="KAH9511028.1"/>
    <property type="molecule type" value="Genomic_DNA"/>
</dbReference>
<dbReference type="GO" id="GO:0046872">
    <property type="term" value="F:metal ion binding"/>
    <property type="evidence" value="ECO:0007669"/>
    <property type="project" value="UniProtKB-KW"/>
</dbReference>
<reference evidence="7" key="3">
    <citation type="journal article" date="2021" name="World Allergy Organ. J.">
        <title>Chromosome-level assembly of Dermatophagoides farinae genome and transcriptome reveals two novel allergens Der f 37 and Der f 39.</title>
        <authorList>
            <person name="Chen J."/>
            <person name="Cai Z."/>
            <person name="Fan D."/>
            <person name="Hu J."/>
            <person name="Hou Y."/>
            <person name="He Y."/>
            <person name="Zhang Z."/>
            <person name="Zhao Z."/>
            <person name="Gao P."/>
            <person name="Hu W."/>
            <person name="Sun J."/>
            <person name="Li J."/>
            <person name="Ji K."/>
        </authorList>
    </citation>
    <scope>NUCLEOTIDE SEQUENCE</scope>
    <source>
        <strain evidence="7">JKM2019</strain>
    </source>
</reference>
<dbReference type="EMBL" id="SDOV01000009">
    <property type="protein sequence ID" value="KAH7637203.1"/>
    <property type="molecule type" value="Genomic_DNA"/>
</dbReference>
<evidence type="ECO:0000313" key="9">
    <source>
        <dbReference type="Proteomes" id="UP000790347"/>
    </source>
</evidence>
<dbReference type="GO" id="GO:0016829">
    <property type="term" value="F:lyase activity"/>
    <property type="evidence" value="ECO:0007669"/>
    <property type="project" value="UniProtKB-KW"/>
</dbReference>
<dbReference type="PROSITE" id="PS50008">
    <property type="entry name" value="PIPLC_Y_DOMAIN"/>
    <property type="match status" value="1"/>
</dbReference>
<dbReference type="OrthoDB" id="6508295at2759"/>